<reference evidence="2" key="1">
    <citation type="submission" date="2018-11" db="EMBL/GenBank/DDBJ databases">
        <title>Shewanella sp. M2.</title>
        <authorList>
            <person name="Hwang Y.J."/>
            <person name="Hwang C.Y."/>
        </authorList>
    </citation>
    <scope>NUCLEOTIDE SEQUENCE [LARGE SCALE GENOMIC DNA]</scope>
    <source>
        <strain evidence="2">LMG 19866</strain>
    </source>
</reference>
<accession>A0A3G8LSG9</accession>
<dbReference type="OrthoDB" id="9181631at2"/>
<dbReference type="RefSeq" id="WP_124729985.1">
    <property type="nucleotide sequence ID" value="NZ_CBCSKC010000001.1"/>
</dbReference>
<organism evidence="1 2">
    <name type="scientific">Shewanella livingstonensis</name>
    <dbReference type="NCBI Taxonomy" id="150120"/>
    <lineage>
        <taxon>Bacteria</taxon>
        <taxon>Pseudomonadati</taxon>
        <taxon>Pseudomonadota</taxon>
        <taxon>Gammaproteobacteria</taxon>
        <taxon>Alteromonadales</taxon>
        <taxon>Shewanellaceae</taxon>
        <taxon>Shewanella</taxon>
    </lineage>
</organism>
<dbReference type="KEGG" id="slj:EGC82_06165"/>
<sequence>MLLVQIMGGLVLGCRCILLDKCYMLENNTFSVGMNSDFNATVGNNGSGVPMGEARSNIDYAIGFSSAALELIEVALTSQKLENCVDYLVYPICFNMRHAVELQLKKVWKDLSILAEYRKVRLTEHKNGKIKASPFLRGKIKPFPDLDEASTHDLRIIWNLVEEYAPLIDTRFVKLIGLLTPFINDIAEMDSTGQTFRYPASNESQVHLDDTPIINIEILKVRFANLVEVLKLLEKVSKEMIYEYSWSEITNSLSHFDIIQATYHAANFLGDETPYYKGAKVSTLKEFNISSNEYSQLIKISAKDKTINHILNIDNQPKHLDLKSLVTFFDILDKVYPMTDYVEKYTRSSYSIFDFRTAFGVEAIKKMHEKRQAIEEISKKLTLHQIAEIYSLYDFHKQPCYIGIFESELKRNIDELEVYQARSHTAEIHDFIKYFLEKTNLINGVLTSMWTLNMKPLVKELIENYNLASVPWYDKLIRGEVRNGLTEYHWFESKIAMLQKLTEKSNQSIELLRLLD</sequence>
<proteinExistence type="predicted"/>
<name>A0A3G8LSG9_9GAMM</name>
<evidence type="ECO:0000313" key="2">
    <source>
        <dbReference type="Proteomes" id="UP000278035"/>
    </source>
</evidence>
<keyword evidence="2" id="KW-1185">Reference proteome</keyword>
<protein>
    <submittedName>
        <fullName evidence="1">Transcriptional regulator</fullName>
    </submittedName>
</protein>
<gene>
    <name evidence="1" type="ORF">EGC82_06165</name>
</gene>
<dbReference type="EMBL" id="CP034015">
    <property type="protein sequence ID" value="AZG72394.1"/>
    <property type="molecule type" value="Genomic_DNA"/>
</dbReference>
<evidence type="ECO:0000313" key="1">
    <source>
        <dbReference type="EMBL" id="AZG72394.1"/>
    </source>
</evidence>
<dbReference type="Proteomes" id="UP000278035">
    <property type="component" value="Chromosome"/>
</dbReference>
<dbReference type="AlphaFoldDB" id="A0A3G8LSG9"/>